<dbReference type="AlphaFoldDB" id="A0A165SM87"/>
<protein>
    <submittedName>
        <fullName evidence="5">OmpA/MotB domain-containing protein</fullName>
    </submittedName>
</protein>
<dbReference type="CDD" id="cd07185">
    <property type="entry name" value="OmpA_C-like"/>
    <property type="match status" value="1"/>
</dbReference>
<feature type="compositionally biased region" description="Low complexity" evidence="2">
    <location>
        <begin position="193"/>
        <end position="206"/>
    </location>
</feature>
<keyword evidence="3" id="KW-0732">Signal</keyword>
<name>A0A165SM87_9RHOB</name>
<feature type="compositionally biased region" description="Basic and acidic residues" evidence="2">
    <location>
        <begin position="319"/>
        <end position="329"/>
    </location>
</feature>
<feature type="compositionally biased region" description="Low complexity" evidence="2">
    <location>
        <begin position="130"/>
        <end position="160"/>
    </location>
</feature>
<keyword evidence="6" id="KW-1185">Reference proteome</keyword>
<dbReference type="PANTHER" id="PTHR30329:SF21">
    <property type="entry name" value="LIPOPROTEIN YIAD-RELATED"/>
    <property type="match status" value="1"/>
</dbReference>
<feature type="compositionally biased region" description="Pro residues" evidence="2">
    <location>
        <begin position="79"/>
        <end position="101"/>
    </location>
</feature>
<feature type="compositionally biased region" description="Low complexity" evidence="2">
    <location>
        <begin position="64"/>
        <end position="77"/>
    </location>
</feature>
<reference evidence="5 6" key="1">
    <citation type="submission" date="2015-09" db="EMBL/GenBank/DDBJ databases">
        <title>Complete genome sequence of Defluviimonas alba cai42t isolated from an oilfield in Xinjiang.</title>
        <authorList>
            <person name="Geng S."/>
            <person name="Pan X."/>
            <person name="Wu X."/>
        </authorList>
    </citation>
    <scope>NUCLEOTIDE SEQUENCE [LARGE SCALE GENOMIC DNA]</scope>
    <source>
        <strain evidence="6">cai42</strain>
    </source>
</reference>
<dbReference type="PROSITE" id="PS51123">
    <property type="entry name" value="OMPA_2"/>
    <property type="match status" value="1"/>
</dbReference>
<dbReference type="RefSeq" id="WP_066813033.1">
    <property type="nucleotide sequence ID" value="NZ_CP012661.1"/>
</dbReference>
<dbReference type="Proteomes" id="UP000076128">
    <property type="component" value="Chromosome"/>
</dbReference>
<dbReference type="PATRIC" id="fig|1335048.3.peg.2215"/>
<keyword evidence="1" id="KW-0472">Membrane</keyword>
<proteinExistence type="predicted"/>
<dbReference type="EMBL" id="CP012661">
    <property type="protein sequence ID" value="AMY69369.1"/>
    <property type="molecule type" value="Genomic_DNA"/>
</dbReference>
<feature type="region of interest" description="Disordered" evidence="2">
    <location>
        <begin position="39"/>
        <end position="269"/>
    </location>
</feature>
<dbReference type="PANTHER" id="PTHR30329">
    <property type="entry name" value="STATOR ELEMENT OF FLAGELLAR MOTOR COMPLEX"/>
    <property type="match status" value="1"/>
</dbReference>
<feature type="region of interest" description="Disordered" evidence="2">
    <location>
        <begin position="298"/>
        <end position="329"/>
    </location>
</feature>
<dbReference type="GO" id="GO:0016020">
    <property type="term" value="C:membrane"/>
    <property type="evidence" value="ECO:0007669"/>
    <property type="project" value="UniProtKB-UniRule"/>
</dbReference>
<dbReference type="Gene3D" id="3.30.1330.60">
    <property type="entry name" value="OmpA-like domain"/>
    <property type="match status" value="1"/>
</dbReference>
<organism evidence="5 6">
    <name type="scientific">Frigidibacter mobilis</name>
    <dbReference type="NCBI Taxonomy" id="1335048"/>
    <lineage>
        <taxon>Bacteria</taxon>
        <taxon>Pseudomonadati</taxon>
        <taxon>Pseudomonadota</taxon>
        <taxon>Alphaproteobacteria</taxon>
        <taxon>Rhodobacterales</taxon>
        <taxon>Paracoccaceae</taxon>
        <taxon>Frigidibacter</taxon>
    </lineage>
</organism>
<dbReference type="InterPro" id="IPR050330">
    <property type="entry name" value="Bact_OuterMem_StrucFunc"/>
</dbReference>
<evidence type="ECO:0000256" key="3">
    <source>
        <dbReference type="SAM" id="SignalP"/>
    </source>
</evidence>
<dbReference type="STRING" id="1335048.AKL17_2123"/>
<feature type="compositionally biased region" description="Low complexity" evidence="2">
    <location>
        <begin position="43"/>
        <end position="54"/>
    </location>
</feature>
<feature type="domain" description="OmpA-like" evidence="4">
    <location>
        <begin position="497"/>
        <end position="624"/>
    </location>
</feature>
<dbReference type="InterPro" id="IPR006665">
    <property type="entry name" value="OmpA-like"/>
</dbReference>
<dbReference type="KEGG" id="daa:AKL17_2123"/>
<dbReference type="Pfam" id="PF00691">
    <property type="entry name" value="OmpA"/>
    <property type="match status" value="1"/>
</dbReference>
<gene>
    <name evidence="5" type="ORF">AKL17_2123</name>
</gene>
<dbReference type="SUPFAM" id="SSF103088">
    <property type="entry name" value="OmpA-like"/>
    <property type="match status" value="1"/>
</dbReference>
<evidence type="ECO:0000259" key="4">
    <source>
        <dbReference type="PROSITE" id="PS51123"/>
    </source>
</evidence>
<evidence type="ECO:0000256" key="2">
    <source>
        <dbReference type="SAM" id="MobiDB-lite"/>
    </source>
</evidence>
<feature type="chain" id="PRO_5007866563" evidence="3">
    <location>
        <begin position="31"/>
        <end position="624"/>
    </location>
</feature>
<sequence length="624" mass="65977">MRSKKMKTGPARATALLASLSMALPVPVYAQTDVTLLCADGSAPPCAAEGPAGEEPQEAEPEAQPEQAPAEVPAEPEVIPEPAPEQQPVPDEAPAPAPEEVPQPDQAPEIPAAEGESLGDALNRALQGDAPAAEQAPAEEPAAEEAPVQEPAEAPAADAPPAEEPAAEAGTEDALRRALEAESGDAAADDAAPETGTEADTPAEAPAVPPTEAPAADATDEGGLGAALERALNGDAQTESPPKPAAEVQDGQPTEQMLVDQPDPASGEPPVAAALQALIGNDGNAEAGEDVEVMEQTVTEDNARSSSEDFENTVSARSDTSKKKDDRWNSALSDREKVMLLGLGALAVGAVISNNRRVELNSGDRVVVQRPDGQYEVIKDDDVLLRQPGSNVRTEQFRDGSSRTTVVREDGSRIVTIYSPEMRVLRRTRIDPNGREYLLIDDTVAYEPVNVATLPPPRQYFVPQSDSEADLRAALARESDFGRRFSLSQVRNIAEVRSLVPVIDVNAITFATGSAAITPDQARSLATVGRLIQGYIRENPREIFLIEGHTDAVGSAASNLALSDRRAESVALALTEYFDVPPENMVVQGYGESYLRVNTQAAEQANRRASVRRITDLLQTVARN</sequence>
<evidence type="ECO:0000313" key="5">
    <source>
        <dbReference type="EMBL" id="AMY69369.1"/>
    </source>
</evidence>
<accession>A0A165SM87</accession>
<evidence type="ECO:0000313" key="6">
    <source>
        <dbReference type="Proteomes" id="UP000076128"/>
    </source>
</evidence>
<evidence type="ECO:0000256" key="1">
    <source>
        <dbReference type="PROSITE-ProRule" id="PRU00473"/>
    </source>
</evidence>
<feature type="signal peptide" evidence="3">
    <location>
        <begin position="1"/>
        <end position="30"/>
    </location>
</feature>
<dbReference type="InterPro" id="IPR036737">
    <property type="entry name" value="OmpA-like_sf"/>
</dbReference>